<dbReference type="Pfam" id="PF00196">
    <property type="entry name" value="GerE"/>
    <property type="match status" value="1"/>
</dbReference>
<keyword evidence="1" id="KW-0805">Transcription regulation</keyword>
<dbReference type="PROSITE" id="PS00622">
    <property type="entry name" value="HTH_LUXR_1"/>
    <property type="match status" value="1"/>
</dbReference>
<comment type="caution">
    <text evidence="5">The sequence shown here is derived from an EMBL/GenBank/DDBJ whole genome shotgun (WGS) entry which is preliminary data.</text>
</comment>
<evidence type="ECO:0000313" key="6">
    <source>
        <dbReference type="Proteomes" id="UP001156882"/>
    </source>
</evidence>
<keyword evidence="2" id="KW-0238">DNA-binding</keyword>
<dbReference type="SMART" id="SM00421">
    <property type="entry name" value="HTH_LUXR"/>
    <property type="match status" value="1"/>
</dbReference>
<evidence type="ECO:0000313" key="5">
    <source>
        <dbReference type="EMBL" id="GLS22907.1"/>
    </source>
</evidence>
<gene>
    <name evidence="5" type="ORF">GCM10007874_59270</name>
</gene>
<dbReference type="EMBL" id="BSPC01000066">
    <property type="protein sequence ID" value="GLS22907.1"/>
    <property type="molecule type" value="Genomic_DNA"/>
</dbReference>
<dbReference type="Gene3D" id="1.10.10.10">
    <property type="entry name" value="Winged helix-like DNA-binding domain superfamily/Winged helix DNA-binding domain"/>
    <property type="match status" value="1"/>
</dbReference>
<dbReference type="InterPro" id="IPR000792">
    <property type="entry name" value="Tscrpt_reg_LuxR_C"/>
</dbReference>
<protein>
    <submittedName>
        <fullName evidence="5">Helix-turn-helix transcriptional regulator</fullName>
    </submittedName>
</protein>
<dbReference type="InterPro" id="IPR036388">
    <property type="entry name" value="WH-like_DNA-bd_sf"/>
</dbReference>
<organism evidence="5 6">
    <name type="scientific">Labrys miyagiensis</name>
    <dbReference type="NCBI Taxonomy" id="346912"/>
    <lineage>
        <taxon>Bacteria</taxon>
        <taxon>Pseudomonadati</taxon>
        <taxon>Pseudomonadota</taxon>
        <taxon>Alphaproteobacteria</taxon>
        <taxon>Hyphomicrobiales</taxon>
        <taxon>Xanthobacteraceae</taxon>
        <taxon>Labrys</taxon>
    </lineage>
</organism>
<dbReference type="SUPFAM" id="SSF46894">
    <property type="entry name" value="C-terminal effector domain of the bipartite response regulators"/>
    <property type="match status" value="1"/>
</dbReference>
<keyword evidence="3" id="KW-0804">Transcription</keyword>
<dbReference type="PANTHER" id="PTHR44688">
    <property type="entry name" value="DNA-BINDING TRANSCRIPTIONAL ACTIVATOR DEVR_DOSR"/>
    <property type="match status" value="1"/>
</dbReference>
<dbReference type="PROSITE" id="PS50043">
    <property type="entry name" value="HTH_LUXR_2"/>
    <property type="match status" value="1"/>
</dbReference>
<evidence type="ECO:0000256" key="1">
    <source>
        <dbReference type="ARBA" id="ARBA00023015"/>
    </source>
</evidence>
<dbReference type="Proteomes" id="UP001156882">
    <property type="component" value="Unassembled WGS sequence"/>
</dbReference>
<keyword evidence="6" id="KW-1185">Reference proteome</keyword>
<dbReference type="PRINTS" id="PR00038">
    <property type="entry name" value="HTHLUXR"/>
</dbReference>
<name>A0ABQ6CRE5_9HYPH</name>
<dbReference type="CDD" id="cd06170">
    <property type="entry name" value="LuxR_C_like"/>
    <property type="match status" value="1"/>
</dbReference>
<evidence type="ECO:0000259" key="4">
    <source>
        <dbReference type="PROSITE" id="PS50043"/>
    </source>
</evidence>
<accession>A0ABQ6CRE5</accession>
<feature type="domain" description="HTH luxR-type" evidence="4">
    <location>
        <begin position="176"/>
        <end position="241"/>
    </location>
</feature>
<evidence type="ECO:0000256" key="2">
    <source>
        <dbReference type="ARBA" id="ARBA00023125"/>
    </source>
</evidence>
<reference evidence="6" key="1">
    <citation type="journal article" date="2019" name="Int. J. Syst. Evol. Microbiol.">
        <title>The Global Catalogue of Microorganisms (GCM) 10K type strain sequencing project: providing services to taxonomists for standard genome sequencing and annotation.</title>
        <authorList>
            <consortium name="The Broad Institute Genomics Platform"/>
            <consortium name="The Broad Institute Genome Sequencing Center for Infectious Disease"/>
            <person name="Wu L."/>
            <person name="Ma J."/>
        </authorList>
    </citation>
    <scope>NUCLEOTIDE SEQUENCE [LARGE SCALE GENOMIC DNA]</scope>
    <source>
        <strain evidence="6">NBRC 101365</strain>
    </source>
</reference>
<sequence>MGEAASAVGSPEFPTRLQAALRLIAPFEMMNGFRYTPDRRALDLYNECDIVDRSIIVDQYLAGAYVLDPFYDAIYQDSAAPLIVMQEIAPDSFRQSEYYRVHYASTTIVDEIGFVLDLTGGHIGVLSISRVGATTMFGRREIEQFGDAADLVCALAARHWRISEGIASAPGETPTAHLSHPLLTTREREIVALILKGHSTISIGALLSLSPETVKVHRRHTYAKLKISSQGELFRLFLAQQAPQP</sequence>
<evidence type="ECO:0000256" key="3">
    <source>
        <dbReference type="ARBA" id="ARBA00023163"/>
    </source>
</evidence>
<dbReference type="InterPro" id="IPR016032">
    <property type="entry name" value="Sig_transdc_resp-reg_C-effctor"/>
</dbReference>
<dbReference type="PANTHER" id="PTHR44688:SF16">
    <property type="entry name" value="DNA-BINDING TRANSCRIPTIONAL ACTIVATOR DEVR_DOSR"/>
    <property type="match status" value="1"/>
</dbReference>
<proteinExistence type="predicted"/>